<accession>C3ZJN2</accession>
<dbReference type="AlphaFoldDB" id="C3ZJN2"/>
<dbReference type="EMBL" id="GG666632">
    <property type="protein sequence ID" value="EEN47374.1"/>
    <property type="molecule type" value="Genomic_DNA"/>
</dbReference>
<gene>
    <name evidence="2" type="ORF">BRAFLDRAFT_76832</name>
</gene>
<dbReference type="InParanoid" id="C3ZJN2"/>
<organism>
    <name type="scientific">Branchiostoma floridae</name>
    <name type="common">Florida lancelet</name>
    <name type="synonym">Amphioxus</name>
    <dbReference type="NCBI Taxonomy" id="7739"/>
    <lineage>
        <taxon>Eukaryota</taxon>
        <taxon>Metazoa</taxon>
        <taxon>Chordata</taxon>
        <taxon>Cephalochordata</taxon>
        <taxon>Leptocardii</taxon>
        <taxon>Amphioxiformes</taxon>
        <taxon>Branchiostomatidae</taxon>
        <taxon>Branchiostoma</taxon>
    </lineage>
</organism>
<protein>
    <submittedName>
        <fullName evidence="2">Uncharacterized protein</fullName>
    </submittedName>
</protein>
<name>C3ZJN2_BRAFL</name>
<feature type="region of interest" description="Disordered" evidence="1">
    <location>
        <begin position="27"/>
        <end position="46"/>
    </location>
</feature>
<evidence type="ECO:0000313" key="2">
    <source>
        <dbReference type="EMBL" id="EEN47374.1"/>
    </source>
</evidence>
<evidence type="ECO:0000256" key="1">
    <source>
        <dbReference type="SAM" id="MobiDB-lite"/>
    </source>
</evidence>
<reference evidence="2" key="1">
    <citation type="journal article" date="2008" name="Nature">
        <title>The amphioxus genome and the evolution of the chordate karyotype.</title>
        <authorList>
            <consortium name="US DOE Joint Genome Institute (JGI-PGF)"/>
            <person name="Putnam N.H."/>
            <person name="Butts T."/>
            <person name="Ferrier D.E.K."/>
            <person name="Furlong R.F."/>
            <person name="Hellsten U."/>
            <person name="Kawashima T."/>
            <person name="Robinson-Rechavi M."/>
            <person name="Shoguchi E."/>
            <person name="Terry A."/>
            <person name="Yu J.-K."/>
            <person name="Benito-Gutierrez E.L."/>
            <person name="Dubchak I."/>
            <person name="Garcia-Fernandez J."/>
            <person name="Gibson-Brown J.J."/>
            <person name="Grigoriev I.V."/>
            <person name="Horton A.C."/>
            <person name="de Jong P.J."/>
            <person name="Jurka J."/>
            <person name="Kapitonov V.V."/>
            <person name="Kohara Y."/>
            <person name="Kuroki Y."/>
            <person name="Lindquist E."/>
            <person name="Lucas S."/>
            <person name="Osoegawa K."/>
            <person name="Pennacchio L.A."/>
            <person name="Salamov A.A."/>
            <person name="Satou Y."/>
            <person name="Sauka-Spengler T."/>
            <person name="Schmutz J."/>
            <person name="Shin-I T."/>
            <person name="Toyoda A."/>
            <person name="Bronner-Fraser M."/>
            <person name="Fujiyama A."/>
            <person name="Holland L.Z."/>
            <person name="Holland P.W.H."/>
            <person name="Satoh N."/>
            <person name="Rokhsar D.S."/>
        </authorList>
    </citation>
    <scope>NUCLEOTIDE SEQUENCE [LARGE SCALE GENOMIC DNA]</scope>
    <source>
        <strain evidence="2">S238N-H82</strain>
        <tissue evidence="2">Testes</tissue>
    </source>
</reference>
<proteinExistence type="predicted"/>
<sequence>MLAFCGVVLSQGDNNYYSELQNISEDFGEPMRKETTQSDDGDHDMGDTVYTTVDKRAARAGSVVVLPDCRPRTSCVRNYKAWSVQTCRCPASLICSKRFGRVEI</sequence>